<dbReference type="Pfam" id="PF06791">
    <property type="entry name" value="TMP_2"/>
    <property type="match status" value="1"/>
</dbReference>
<keyword evidence="1" id="KW-0175">Coiled coil</keyword>
<dbReference type="AlphaFoldDB" id="A0A6H0ZIU4"/>
<name>A0A6H0ZIU4_9HYPH</name>
<evidence type="ECO:0000313" key="5">
    <source>
        <dbReference type="Proteomes" id="UP000500870"/>
    </source>
</evidence>
<organism evidence="4 5">
    <name type="scientific">Agrobacterium pusense</name>
    <dbReference type="NCBI Taxonomy" id="648995"/>
    <lineage>
        <taxon>Bacteria</taxon>
        <taxon>Pseudomonadati</taxon>
        <taxon>Pseudomonadota</taxon>
        <taxon>Alphaproteobacteria</taxon>
        <taxon>Hyphomicrobiales</taxon>
        <taxon>Rhizobiaceae</taxon>
        <taxon>Rhizobium/Agrobacterium group</taxon>
        <taxon>Agrobacterium</taxon>
    </lineage>
</organism>
<feature type="compositionally biased region" description="Basic and acidic residues" evidence="2">
    <location>
        <begin position="550"/>
        <end position="563"/>
    </location>
</feature>
<gene>
    <name evidence="4" type="ORF">FOB41_06270</name>
</gene>
<protein>
    <submittedName>
        <fullName evidence="4">Phage tail protein</fullName>
    </submittedName>
</protein>
<dbReference type="Proteomes" id="UP000500870">
    <property type="component" value="Chromosome 1"/>
</dbReference>
<dbReference type="InterPro" id="IPR009628">
    <property type="entry name" value="Phage_tape_measure_N"/>
</dbReference>
<sequence>MAGNNSDDLIISISTDLATVKRALNRLVSDVGTASSGIEKRFAATGKAINNSLTTSMQDRINSMVGIGTTAAKEWNGVLADQQKELDRLRAKYSPLFSTISNYKSAVSEIRRAHAAGAISADEMASAIQRERQAALASTAAIKGRNAALKSQPKAVSNFNTSNVAAQFQDIGVTAAMGMSPIQIALQQGTQLSAVFNDLKRDGQSVGSTLASAFASVVSPISLVTIGTIAAGVALFQYISSSTANIPKVDDILAQHQKNIDALGPAYKKVLEEQQKYVRDSPTLAGAKARDNAADALKRRVEDAQKAYSDIITATQASIFGSRGSDDLSRFNAAKKAIDEFSASIESGDPKVRQFVEAISRLEESGAISAAAAKELRGFSDAALATETSIVGVSGKVDQYGLAMQAIVDAISKVKSSDAQKEIEALVEKMGRGELTTKQLSAAIDALSGKYPDMSATLDELDGVIQKANAARLAIGTVPLAAGLAGQQTDKAAPKGGRVGAATADETKNMLLGRREALSDDLNFVLRWNDDINKALEAQAKSLAPKKTRQRSEPKTASDRFAEDLQAVRDRTEALRQEMSLIGLSNEAQTKRRTALDLEQKALADLREEARKKGEKDLESIQLSPDKIAAIEQESAAYARQSEALRQAQEQQQKLNEWNNVARDATRGFIDDLIQGESAADAFAGALSRIADALLDDVLNSIFKVNSAAGGSGGLLSGLFSLFGGGASRYAGLSGGLFSEGGFTGPGGKYQPAGIVHKGEVVWSQADVARAGGVGAVEALRKGYANGGPVGISVPSVPNLRSMSAQSAGVVVNFNPVVDNRGASVEAVARQEKALAKMQGELQSRVEAAVRSAQKRNVKLG</sequence>
<evidence type="ECO:0000259" key="3">
    <source>
        <dbReference type="Pfam" id="PF06791"/>
    </source>
</evidence>
<accession>A0A6H0ZIU4</accession>
<feature type="region of interest" description="Disordered" evidence="2">
    <location>
        <begin position="542"/>
        <end position="563"/>
    </location>
</feature>
<proteinExistence type="predicted"/>
<evidence type="ECO:0000313" key="4">
    <source>
        <dbReference type="EMBL" id="QIX20762.1"/>
    </source>
</evidence>
<evidence type="ECO:0000256" key="2">
    <source>
        <dbReference type="SAM" id="MobiDB-lite"/>
    </source>
</evidence>
<feature type="domain" description="Bacteriophage tail tape measure N-terminal" evidence="3">
    <location>
        <begin position="158"/>
        <end position="242"/>
    </location>
</feature>
<evidence type="ECO:0000256" key="1">
    <source>
        <dbReference type="SAM" id="Coils"/>
    </source>
</evidence>
<feature type="coiled-coil region" evidence="1">
    <location>
        <begin position="596"/>
        <end position="661"/>
    </location>
</feature>
<dbReference type="EMBL" id="CP050898">
    <property type="protein sequence ID" value="QIX20762.1"/>
    <property type="molecule type" value="Genomic_DNA"/>
</dbReference>
<dbReference type="RefSeq" id="WP_136882711.1">
    <property type="nucleotide sequence ID" value="NZ_CP050898.1"/>
</dbReference>
<reference evidence="4 5" key="1">
    <citation type="submission" date="2020-04" db="EMBL/GenBank/DDBJ databases">
        <title>FDA dAtabase for Regulatory Grade micrObial Sequences (FDA-ARGOS): Supporting development and validation of Infectious Disease Dx tests.</title>
        <authorList>
            <person name="Sciortino C."/>
            <person name="Tallon L."/>
            <person name="Sadzewicz L."/>
            <person name="Vavikolanu K."/>
            <person name="Mehta A."/>
            <person name="Aluvathingal J."/>
            <person name="Nadendla S."/>
            <person name="Nandy P."/>
            <person name="Geyer C."/>
            <person name="Yan Y."/>
            <person name="Sichtig H."/>
        </authorList>
    </citation>
    <scope>NUCLEOTIDE SEQUENCE [LARGE SCALE GENOMIC DNA]</scope>
    <source>
        <strain evidence="4 5">FDAARGOS_633</strain>
    </source>
</reference>